<name>A0AAP7IFG9_9STAP</name>
<organism evidence="1 2">
    <name type="scientific">Staphylococcus equorum</name>
    <dbReference type="NCBI Taxonomy" id="246432"/>
    <lineage>
        <taxon>Bacteria</taxon>
        <taxon>Bacillati</taxon>
        <taxon>Bacillota</taxon>
        <taxon>Bacilli</taxon>
        <taxon>Bacillales</taxon>
        <taxon>Staphylococcaceae</taxon>
        <taxon>Staphylococcus</taxon>
    </lineage>
</organism>
<dbReference type="RefSeq" id="WP_069854342.1">
    <property type="nucleotide sequence ID" value="NZ_LNPX01000004.1"/>
</dbReference>
<reference evidence="2" key="1">
    <citation type="submission" date="2015-11" db="EMBL/GenBank/DDBJ databases">
        <title>Genomic diversity of Staphylococcus saprophyticus strains from urinary tract infections, animal surfaces, and fermented foods.</title>
        <authorList>
            <person name="Wolfe B.E."/>
        </authorList>
    </citation>
    <scope>NUCLEOTIDE SEQUENCE [LARGE SCALE GENOMIC DNA]</scope>
    <source>
        <strain evidence="2">738_7</strain>
    </source>
</reference>
<evidence type="ECO:0000313" key="2">
    <source>
        <dbReference type="Proteomes" id="UP000095464"/>
    </source>
</evidence>
<proteinExistence type="predicted"/>
<comment type="caution">
    <text evidence="1">The sequence shown here is derived from an EMBL/GenBank/DDBJ whole genome shotgun (WGS) entry which is preliminary data.</text>
</comment>
<dbReference type="AlphaFoldDB" id="A0AAP7IFG9"/>
<accession>A0AAP7IFG9</accession>
<dbReference type="EMBL" id="LNPX01000004">
    <property type="protein sequence ID" value="OEK58942.1"/>
    <property type="molecule type" value="Genomic_DNA"/>
</dbReference>
<protein>
    <submittedName>
        <fullName evidence="1">Uncharacterized protein</fullName>
    </submittedName>
</protein>
<gene>
    <name evidence="1" type="ORF">ASS94_01045</name>
</gene>
<evidence type="ECO:0000313" key="1">
    <source>
        <dbReference type="EMBL" id="OEK58942.1"/>
    </source>
</evidence>
<sequence length="93" mass="10979">MMNYYEESQKMYNEIVADIHSLSLDDRDEDINSYKFVRNIIGLSDQVANDCLWDRTNHSDKDIDWGRVYEELDMLHGDMDSLNATIEDELNKV</sequence>
<dbReference type="Proteomes" id="UP000095464">
    <property type="component" value="Unassembled WGS sequence"/>
</dbReference>